<keyword evidence="6" id="KW-0269">Exonuclease</keyword>
<dbReference type="PANTHER" id="PTHR12415:SF0">
    <property type="entry name" value="TYROSYL-DNA PHOSPHODIESTERASE 1"/>
    <property type="match status" value="1"/>
</dbReference>
<evidence type="ECO:0000313" key="14">
    <source>
        <dbReference type="Proteomes" id="UP000076842"/>
    </source>
</evidence>
<evidence type="ECO:0000256" key="1">
    <source>
        <dbReference type="ARBA" id="ARBA00004123"/>
    </source>
</evidence>
<keyword evidence="5" id="KW-0378">Hydrolase</keyword>
<keyword evidence="7" id="KW-0234">DNA repair</keyword>
<keyword evidence="4" id="KW-0227">DNA damage</keyword>
<dbReference type="GO" id="GO:0005634">
    <property type="term" value="C:nucleus"/>
    <property type="evidence" value="ECO:0007669"/>
    <property type="project" value="UniProtKB-SubCell"/>
</dbReference>
<dbReference type="Proteomes" id="UP000076842">
    <property type="component" value="Unassembled WGS sequence"/>
</dbReference>
<accession>A0A165G7L6</accession>
<evidence type="ECO:0000256" key="4">
    <source>
        <dbReference type="ARBA" id="ARBA00022763"/>
    </source>
</evidence>
<dbReference type="PANTHER" id="PTHR12415">
    <property type="entry name" value="TYROSYL-DNA PHOSPHODIESTERASE 1"/>
    <property type="match status" value="1"/>
</dbReference>
<dbReference type="Pfam" id="PF02809">
    <property type="entry name" value="UIM"/>
    <property type="match status" value="2"/>
</dbReference>
<evidence type="ECO:0000256" key="11">
    <source>
        <dbReference type="PIRSR" id="PIRSR610347-3"/>
    </source>
</evidence>
<comment type="similarity">
    <text evidence="2">Belongs to the tyrosyl-DNA phosphodiesterase family.</text>
</comment>
<feature type="compositionally biased region" description="Acidic residues" evidence="12">
    <location>
        <begin position="523"/>
        <end position="533"/>
    </location>
</feature>
<sequence length="627" mass="69087">MSETGDEEDEELRLAIALSLADNRSKPSPNSYAIDEEDDELRCAIELSKSEVGSEPTQPGPMSYTAKPASSGAGFAAATSLPSTSTNTTISFLGQREALEKERLAHLKRHLDSAGPSALVAPPAKRVRTAPAAVSSSVSASKSAVPDVELFLHGEVRQNRNAHAPKNPAHPVFGMAEILSPASDLQFVLTSAFGTDFKWLASLLPTGVPLLSINHPSDSERYESGIKPIGPDGWLYLTPKMNKGGIMHVKLFYKSGRLRLIIPTANLVPEDWRDIENTVFLQDIPRAEEPPSIAHPFPTYLASFLKFLYVHTGLSALVQGDYPDLPLSSLDMLAKRWDWSKVTARLVGSPAGSHEGWDNIRRWGHPRLGEAIRQLRAQPPKGKTMRMEYQGSSVGNYTTQYLNEFYKSGCGISPQSWLDIPKSKLKAQSWPPVQIVYPSLRTVDNTALGRLGAGSFFCRKQYWEKANAPRKLFRDSRARSGRMIIGTFVDIVEDSVTASTSQTAAQKAKAKASAKNKLKVPEPESDTEPELSDAEDTRQLAGWLYIGSHNFSMAAWGSVSGTVSKPKLWISNFELGIVLPVREETCLDRVVPWERPAPEYGEKDVPWMQEEHLYKLPGMQALLRPAE</sequence>
<dbReference type="OrthoDB" id="47785at2759"/>
<evidence type="ECO:0000256" key="12">
    <source>
        <dbReference type="SAM" id="MobiDB-lite"/>
    </source>
</evidence>
<dbReference type="AlphaFoldDB" id="A0A165G7L6"/>
<evidence type="ECO:0000256" key="9">
    <source>
        <dbReference type="PIRSR" id="PIRSR610347-1"/>
    </source>
</evidence>
<keyword evidence="14" id="KW-1185">Reference proteome</keyword>
<proteinExistence type="inferred from homology"/>
<dbReference type="InterPro" id="IPR003903">
    <property type="entry name" value="UIM_dom"/>
</dbReference>
<dbReference type="GO" id="GO:0003697">
    <property type="term" value="F:single-stranded DNA binding"/>
    <property type="evidence" value="ECO:0007669"/>
    <property type="project" value="TreeGrafter"/>
</dbReference>
<evidence type="ECO:0000256" key="5">
    <source>
        <dbReference type="ARBA" id="ARBA00022801"/>
    </source>
</evidence>
<dbReference type="GO" id="GO:0004527">
    <property type="term" value="F:exonuclease activity"/>
    <property type="evidence" value="ECO:0007669"/>
    <property type="project" value="UniProtKB-KW"/>
</dbReference>
<evidence type="ECO:0000313" key="13">
    <source>
        <dbReference type="EMBL" id="KZT57698.1"/>
    </source>
</evidence>
<evidence type="ECO:0000256" key="10">
    <source>
        <dbReference type="PIRSR" id="PIRSR610347-2"/>
    </source>
</evidence>
<dbReference type="Gene3D" id="3.30.870.10">
    <property type="entry name" value="Endonuclease Chain A"/>
    <property type="match status" value="2"/>
</dbReference>
<feature type="active site" description="Nucleophile" evidence="9">
    <location>
        <position position="248"/>
    </location>
</feature>
<dbReference type="SMART" id="SM00726">
    <property type="entry name" value="UIM"/>
    <property type="match status" value="2"/>
</dbReference>
<dbReference type="GO" id="GO:0017005">
    <property type="term" value="F:3'-tyrosyl-DNA phosphodiesterase activity"/>
    <property type="evidence" value="ECO:0007669"/>
    <property type="project" value="TreeGrafter"/>
</dbReference>
<keyword evidence="8" id="KW-0539">Nucleus</keyword>
<dbReference type="SUPFAM" id="SSF56024">
    <property type="entry name" value="Phospholipase D/nuclease"/>
    <property type="match status" value="2"/>
</dbReference>
<dbReference type="InterPro" id="IPR010347">
    <property type="entry name" value="Tdp1"/>
</dbReference>
<evidence type="ECO:0000256" key="3">
    <source>
        <dbReference type="ARBA" id="ARBA00022722"/>
    </source>
</evidence>
<feature type="site" description="Interaction with DNA" evidence="11">
    <location>
        <position position="552"/>
    </location>
</feature>
<keyword evidence="3" id="KW-0540">Nuclease</keyword>
<dbReference type="CDD" id="cd09123">
    <property type="entry name" value="PLDc_Tdp1_2"/>
    <property type="match status" value="1"/>
</dbReference>
<gene>
    <name evidence="13" type="ORF">CALCODRAFT_483022</name>
</gene>
<evidence type="ECO:0000256" key="8">
    <source>
        <dbReference type="ARBA" id="ARBA00023242"/>
    </source>
</evidence>
<organism evidence="13 14">
    <name type="scientific">Calocera cornea HHB12733</name>
    <dbReference type="NCBI Taxonomy" id="1353952"/>
    <lineage>
        <taxon>Eukaryota</taxon>
        <taxon>Fungi</taxon>
        <taxon>Dikarya</taxon>
        <taxon>Basidiomycota</taxon>
        <taxon>Agaricomycotina</taxon>
        <taxon>Dacrymycetes</taxon>
        <taxon>Dacrymycetales</taxon>
        <taxon>Dacrymycetaceae</taxon>
        <taxon>Calocera</taxon>
    </lineage>
</organism>
<reference evidence="13 14" key="1">
    <citation type="journal article" date="2016" name="Mol. Biol. Evol.">
        <title>Comparative Genomics of Early-Diverging Mushroom-Forming Fungi Provides Insights into the Origins of Lignocellulose Decay Capabilities.</title>
        <authorList>
            <person name="Nagy L.G."/>
            <person name="Riley R."/>
            <person name="Tritt A."/>
            <person name="Adam C."/>
            <person name="Daum C."/>
            <person name="Floudas D."/>
            <person name="Sun H."/>
            <person name="Yadav J.S."/>
            <person name="Pangilinan J."/>
            <person name="Larsson K.H."/>
            <person name="Matsuura K."/>
            <person name="Barry K."/>
            <person name="Labutti K."/>
            <person name="Kuo R."/>
            <person name="Ohm R.A."/>
            <person name="Bhattacharya S.S."/>
            <person name="Shirouzu T."/>
            <person name="Yoshinaga Y."/>
            <person name="Martin F.M."/>
            <person name="Grigoriev I.V."/>
            <person name="Hibbett D.S."/>
        </authorList>
    </citation>
    <scope>NUCLEOTIDE SEQUENCE [LARGE SCALE GENOMIC DNA]</scope>
    <source>
        <strain evidence="13 14">HHB12733</strain>
    </source>
</reference>
<feature type="region of interest" description="Disordered" evidence="12">
    <location>
        <begin position="514"/>
        <end position="533"/>
    </location>
</feature>
<dbReference type="EMBL" id="KV423960">
    <property type="protein sequence ID" value="KZT57698.1"/>
    <property type="molecule type" value="Genomic_DNA"/>
</dbReference>
<dbReference type="STRING" id="1353952.A0A165G7L6"/>
<feature type="region of interest" description="Disordered" evidence="12">
    <location>
        <begin position="48"/>
        <end position="68"/>
    </location>
</feature>
<evidence type="ECO:0000256" key="2">
    <source>
        <dbReference type="ARBA" id="ARBA00010205"/>
    </source>
</evidence>
<dbReference type="GO" id="GO:0003690">
    <property type="term" value="F:double-stranded DNA binding"/>
    <property type="evidence" value="ECO:0007669"/>
    <property type="project" value="TreeGrafter"/>
</dbReference>
<feature type="binding site" evidence="10">
    <location>
        <position position="250"/>
    </location>
    <ligand>
        <name>substrate</name>
    </ligand>
</feature>
<evidence type="ECO:0000256" key="6">
    <source>
        <dbReference type="ARBA" id="ARBA00022839"/>
    </source>
</evidence>
<dbReference type="PROSITE" id="PS50330">
    <property type="entry name" value="UIM"/>
    <property type="match status" value="2"/>
</dbReference>
<comment type="subcellular location">
    <subcellularLocation>
        <location evidence="1">Nucleus</location>
    </subcellularLocation>
</comment>
<dbReference type="Pfam" id="PF06087">
    <property type="entry name" value="Tyr-DNA_phospho"/>
    <property type="match status" value="1"/>
</dbReference>
<protein>
    <submittedName>
        <fullName evidence="13">Phospholipase D/nuclease</fullName>
    </submittedName>
</protein>
<dbReference type="InParanoid" id="A0A165G7L6"/>
<dbReference type="GO" id="GO:0006281">
    <property type="term" value="P:DNA repair"/>
    <property type="evidence" value="ECO:0007669"/>
    <property type="project" value="UniProtKB-KW"/>
</dbReference>
<name>A0A165G7L6_9BASI</name>
<evidence type="ECO:0000256" key="7">
    <source>
        <dbReference type="ARBA" id="ARBA00023204"/>
    </source>
</evidence>
<dbReference type="Gene3D" id="6.10.140.100">
    <property type="match status" value="1"/>
</dbReference>